<proteinExistence type="predicted"/>
<organism evidence="1 2">
    <name type="scientific">Oceanobacillus arenosus</name>
    <dbReference type="NCBI Taxonomy" id="1229153"/>
    <lineage>
        <taxon>Bacteria</taxon>
        <taxon>Bacillati</taxon>
        <taxon>Bacillota</taxon>
        <taxon>Bacilli</taxon>
        <taxon>Bacillales</taxon>
        <taxon>Bacillaceae</taxon>
        <taxon>Oceanobacillus</taxon>
    </lineage>
</organism>
<name>A0A3D8Q331_9BACI</name>
<dbReference type="RefSeq" id="WP_115771051.1">
    <property type="nucleotide sequence ID" value="NZ_PIOC01000001.1"/>
</dbReference>
<evidence type="ECO:0000313" key="2">
    <source>
        <dbReference type="Proteomes" id="UP000257143"/>
    </source>
</evidence>
<sequence>MNNNKLVVITAHESDFLQIVKNTKAKVVVIKPSEIADANLDLYDSIAVLGGGDNVPLLLEPRNRRALEEQIKKGKKTFVEYMASIGNVYFSPPESTRYERLAYCSSKMEISNLELGTLIDDQCGMRIKPHMNTCNNKVPILQFVRKHAHDRITINDAILEEITDRALWFDNPNNLLICSFRLGNFRKTRYAPWEEIKKVVAFIVGWLLDEEIALSNYQPVYRTGVFHDISPLEERIQVSAVKAINWFENAEIVLEKGKGGALEGFGTELYYGGSQRKSNVLRADCIGEISLPYFLDYLLHGNLESLQISDNLADFVFENYLYKGDGDLFGMMRWTNEAWGICYQDDVARAIIPQLLKCFYHKTDKHLDDCVIALKFLVKTTGTDGTRVARTDNIDLNKEKLQELKANPGNLPSAHYNAHYFAALLLAYNLTGIEEFKVTAVRGLSTIMSVYPNTKREQSETQEYCRLILPLSWLYWITGTKQHKDWLYQVTHDLEKYRHHTGGYLERDSGYKANMRHEVGEGESSLLTKNGDPVVDLLYSNNWLPIGFIQAYLVTEDNMFKERWESIASFLMNTQIQSENPQINGAWARAFDVEKKEVFGSPADVGWGPWAIESGWTVAQISGGLFMGLLEKQLLPHY</sequence>
<dbReference type="Proteomes" id="UP000257143">
    <property type="component" value="Unassembled WGS sequence"/>
</dbReference>
<reference evidence="2" key="1">
    <citation type="submission" date="2017-11" db="EMBL/GenBank/DDBJ databases">
        <authorList>
            <person name="Zhu W."/>
        </authorList>
    </citation>
    <scope>NUCLEOTIDE SEQUENCE [LARGE SCALE GENOMIC DNA]</scope>
    <source>
        <strain evidence="2">CAU 1183</strain>
    </source>
</reference>
<accession>A0A3D8Q331</accession>
<evidence type="ECO:0000313" key="1">
    <source>
        <dbReference type="EMBL" id="RDW22191.1"/>
    </source>
</evidence>
<gene>
    <name evidence="1" type="ORF">CWR48_00335</name>
</gene>
<dbReference type="AlphaFoldDB" id="A0A3D8Q331"/>
<keyword evidence="2" id="KW-1185">Reference proteome</keyword>
<comment type="caution">
    <text evidence="1">The sequence shown here is derived from an EMBL/GenBank/DDBJ whole genome shotgun (WGS) entry which is preliminary data.</text>
</comment>
<dbReference type="GO" id="GO:0005975">
    <property type="term" value="P:carbohydrate metabolic process"/>
    <property type="evidence" value="ECO:0007669"/>
    <property type="project" value="InterPro"/>
</dbReference>
<dbReference type="InterPro" id="IPR008928">
    <property type="entry name" value="6-hairpin_glycosidase_sf"/>
</dbReference>
<dbReference type="EMBL" id="PIOC01000001">
    <property type="protein sequence ID" value="RDW22191.1"/>
    <property type="molecule type" value="Genomic_DNA"/>
</dbReference>
<protein>
    <submittedName>
        <fullName evidence="1">Uncharacterized protein</fullName>
    </submittedName>
</protein>
<dbReference type="OrthoDB" id="2765619at2"/>
<dbReference type="SUPFAM" id="SSF48208">
    <property type="entry name" value="Six-hairpin glycosidases"/>
    <property type="match status" value="1"/>
</dbReference>